<feature type="region of interest" description="Disordered" evidence="1">
    <location>
        <begin position="1"/>
        <end position="125"/>
    </location>
</feature>
<feature type="transmembrane region" description="Helical" evidence="2">
    <location>
        <begin position="225"/>
        <end position="249"/>
    </location>
</feature>
<evidence type="ECO:0000256" key="1">
    <source>
        <dbReference type="SAM" id="MobiDB-lite"/>
    </source>
</evidence>
<dbReference type="EMBL" id="KZ857463">
    <property type="protein sequence ID" value="RDX43550.1"/>
    <property type="molecule type" value="Genomic_DNA"/>
</dbReference>
<feature type="compositionally biased region" description="Polar residues" evidence="1">
    <location>
        <begin position="26"/>
        <end position="48"/>
    </location>
</feature>
<keyword evidence="2" id="KW-0812">Transmembrane</keyword>
<evidence type="ECO:0000313" key="4">
    <source>
        <dbReference type="Proteomes" id="UP000256964"/>
    </source>
</evidence>
<dbReference type="Proteomes" id="UP000256964">
    <property type="component" value="Unassembled WGS sequence"/>
</dbReference>
<organism evidence="3 4">
    <name type="scientific">Lentinus brumalis</name>
    <dbReference type="NCBI Taxonomy" id="2498619"/>
    <lineage>
        <taxon>Eukaryota</taxon>
        <taxon>Fungi</taxon>
        <taxon>Dikarya</taxon>
        <taxon>Basidiomycota</taxon>
        <taxon>Agaricomycotina</taxon>
        <taxon>Agaricomycetes</taxon>
        <taxon>Polyporales</taxon>
        <taxon>Polyporaceae</taxon>
        <taxon>Lentinus</taxon>
    </lineage>
</organism>
<proteinExistence type="predicted"/>
<feature type="region of interest" description="Disordered" evidence="1">
    <location>
        <begin position="137"/>
        <end position="156"/>
    </location>
</feature>
<sequence>MPPAAGLGDGAMKVDNVEAAFGRPPTTRSSNDPNEWANQYMSHTSTNLPRPHGSQHGAENPRPLEDTHRSSWTSERDSTNSLPLAARSPRAAPPGARDMQDDAVSPHYMPGTLMHTSSPRSSYDGSDITVYRYEDTRDTSDAVSPGPPSQFHPSPHHVSALRTLHQTTNDSKFREELESKSSESYITHGQYIPEEGNLSITSVVPSPRQEGREEGARHGVASWKWVVSFGVLSEALSTCLAALGAVLYSDLAGDHLPAVQAMAVAAVTALVAIVLIGGSFAVVAVWRREKGRTASRVHRTMNLVQEMDARRASPRLRDDLVAQVVCAMFLLLAVTALPLGMAASGKPDGFRAREGVLVNAVAIGVLTMACLSLGLPVVLVCLWRRRRRE</sequence>
<evidence type="ECO:0000313" key="3">
    <source>
        <dbReference type="EMBL" id="RDX43550.1"/>
    </source>
</evidence>
<accession>A0A371CTF2</accession>
<keyword evidence="4" id="KW-1185">Reference proteome</keyword>
<evidence type="ECO:0000256" key="2">
    <source>
        <dbReference type="SAM" id="Phobius"/>
    </source>
</evidence>
<reference evidence="3 4" key="1">
    <citation type="journal article" date="2018" name="Biotechnol. Biofuels">
        <title>Integrative visual omics of the white-rot fungus Polyporus brumalis exposes the biotechnological potential of its oxidative enzymes for delignifying raw plant biomass.</title>
        <authorList>
            <person name="Miyauchi S."/>
            <person name="Rancon A."/>
            <person name="Drula E."/>
            <person name="Hage H."/>
            <person name="Chaduli D."/>
            <person name="Favel A."/>
            <person name="Grisel S."/>
            <person name="Henrissat B."/>
            <person name="Herpoel-Gimbert I."/>
            <person name="Ruiz-Duenas F.J."/>
            <person name="Chevret D."/>
            <person name="Hainaut M."/>
            <person name="Lin J."/>
            <person name="Wang M."/>
            <person name="Pangilinan J."/>
            <person name="Lipzen A."/>
            <person name="Lesage-Meessen L."/>
            <person name="Navarro D."/>
            <person name="Riley R."/>
            <person name="Grigoriev I.V."/>
            <person name="Zhou S."/>
            <person name="Raouche S."/>
            <person name="Rosso M.N."/>
        </authorList>
    </citation>
    <scope>NUCLEOTIDE SEQUENCE [LARGE SCALE GENOMIC DNA]</scope>
    <source>
        <strain evidence="3 4">BRFM 1820</strain>
    </source>
</reference>
<feature type="compositionally biased region" description="Low complexity" evidence="1">
    <location>
        <begin position="81"/>
        <end position="94"/>
    </location>
</feature>
<feature type="compositionally biased region" description="Basic and acidic residues" evidence="1">
    <location>
        <begin position="62"/>
        <end position="78"/>
    </location>
</feature>
<evidence type="ECO:0008006" key="5">
    <source>
        <dbReference type="Google" id="ProtNLM"/>
    </source>
</evidence>
<feature type="transmembrane region" description="Helical" evidence="2">
    <location>
        <begin position="320"/>
        <end position="341"/>
    </location>
</feature>
<feature type="transmembrane region" description="Helical" evidence="2">
    <location>
        <begin position="361"/>
        <end position="383"/>
    </location>
</feature>
<name>A0A371CTF2_9APHY</name>
<gene>
    <name evidence="3" type="ORF">OH76DRAFT_1410079</name>
</gene>
<protein>
    <recommendedName>
        <fullName evidence="5">Transmembrane protein</fullName>
    </recommendedName>
</protein>
<feature type="compositionally biased region" description="Polar residues" evidence="1">
    <location>
        <begin position="114"/>
        <end position="124"/>
    </location>
</feature>
<keyword evidence="2" id="KW-1133">Transmembrane helix</keyword>
<keyword evidence="2" id="KW-0472">Membrane</keyword>
<feature type="transmembrane region" description="Helical" evidence="2">
    <location>
        <begin position="261"/>
        <end position="286"/>
    </location>
</feature>
<dbReference type="AlphaFoldDB" id="A0A371CTF2"/>